<accession>J9GPD2</accession>
<organism evidence="1">
    <name type="scientific">gut metagenome</name>
    <dbReference type="NCBI Taxonomy" id="749906"/>
    <lineage>
        <taxon>unclassified sequences</taxon>
        <taxon>metagenomes</taxon>
        <taxon>organismal metagenomes</taxon>
    </lineage>
</organism>
<dbReference type="AlphaFoldDB" id="J9GPD2"/>
<name>J9GPD2_9ZZZZ</name>
<comment type="caution">
    <text evidence="1">The sequence shown here is derived from an EMBL/GenBank/DDBJ whole genome shotgun (WGS) entry which is preliminary data.</text>
</comment>
<reference evidence="1" key="1">
    <citation type="journal article" date="2012" name="PLoS ONE">
        <title>Gene sets for utilization of primary and secondary nutrition supplies in the distal gut of endangered iberian lynx.</title>
        <authorList>
            <person name="Alcaide M."/>
            <person name="Messina E."/>
            <person name="Richter M."/>
            <person name="Bargiela R."/>
            <person name="Peplies J."/>
            <person name="Huws S.A."/>
            <person name="Newbold C.J."/>
            <person name="Golyshin P.N."/>
            <person name="Simon M.A."/>
            <person name="Lopez G."/>
            <person name="Yakimov M.M."/>
            <person name="Ferrer M."/>
        </authorList>
    </citation>
    <scope>NUCLEOTIDE SEQUENCE</scope>
</reference>
<gene>
    <name evidence="1" type="ORF">EVA_01850</name>
</gene>
<sequence>MVFIATYTTPPYKLQAYKKSGESLLALQQIKNSPD</sequence>
<dbReference type="EMBL" id="AMCI01000267">
    <property type="protein sequence ID" value="EJX10037.1"/>
    <property type="molecule type" value="Genomic_DNA"/>
</dbReference>
<evidence type="ECO:0000313" key="1">
    <source>
        <dbReference type="EMBL" id="EJX10037.1"/>
    </source>
</evidence>
<protein>
    <submittedName>
        <fullName evidence="1">Uncharacterized protein</fullName>
    </submittedName>
</protein>
<proteinExistence type="predicted"/>